<name>A0A2A4GXW1_9STAP</name>
<comment type="caution">
    <text evidence="1">The sequence shown here is derived from an EMBL/GenBank/DDBJ whole genome shotgun (WGS) entry which is preliminary data.</text>
</comment>
<accession>A0A2A4GXW1</accession>
<evidence type="ECO:0000313" key="2">
    <source>
        <dbReference type="Proteomes" id="UP000218335"/>
    </source>
</evidence>
<proteinExistence type="predicted"/>
<reference evidence="1 2" key="1">
    <citation type="journal article" date="2017" name="PLoS ONE">
        <title>Development of a real-time PCR for detection of Staphylococcus pseudintermedius using a novel automated comparison of whole-genome sequences.</title>
        <authorList>
            <person name="Verstappen K.M."/>
            <person name="Huijbregts L."/>
            <person name="Spaninks M."/>
            <person name="Wagenaar J.A."/>
            <person name="Fluit A.C."/>
            <person name="Duim B."/>
        </authorList>
    </citation>
    <scope>NUCLEOTIDE SEQUENCE [LARGE SCALE GENOMIC DNA]</scope>
    <source>
        <strain evidence="1 2">215070706401-1</strain>
    </source>
</reference>
<sequence>MNYQEIKNILENSEVKEVVKAIFAYETGEKDKSCLNYINNYYLEGDMKSFLDCEIRELQMEWNWQRAVNKQ</sequence>
<dbReference type="EMBL" id="MWUU01000006">
    <property type="protein sequence ID" value="PCF55632.1"/>
    <property type="molecule type" value="Genomic_DNA"/>
</dbReference>
<evidence type="ECO:0000313" key="1">
    <source>
        <dbReference type="EMBL" id="PCF55632.1"/>
    </source>
</evidence>
<dbReference type="Proteomes" id="UP000218335">
    <property type="component" value="Unassembled WGS sequence"/>
</dbReference>
<organism evidence="1 2">
    <name type="scientific">Staphylococcus delphini</name>
    <dbReference type="NCBI Taxonomy" id="53344"/>
    <lineage>
        <taxon>Bacteria</taxon>
        <taxon>Bacillati</taxon>
        <taxon>Bacillota</taxon>
        <taxon>Bacilli</taxon>
        <taxon>Bacillales</taxon>
        <taxon>Staphylococcaceae</taxon>
        <taxon>Staphylococcus</taxon>
        <taxon>Staphylococcus intermedius group</taxon>
    </lineage>
</organism>
<gene>
    <name evidence="1" type="ORF">B5C08_06210</name>
</gene>
<dbReference type="AlphaFoldDB" id="A0A2A4GXW1"/>
<dbReference type="RefSeq" id="WP_096592587.1">
    <property type="nucleotide sequence ID" value="NZ_MWUU01000006.1"/>
</dbReference>
<protein>
    <submittedName>
        <fullName evidence="1">Uncharacterized protein</fullName>
    </submittedName>
</protein>